<proteinExistence type="inferred from homology"/>
<dbReference type="CDD" id="cd17999">
    <property type="entry name" value="DEXHc_Mot1"/>
    <property type="match status" value="1"/>
</dbReference>
<dbReference type="InterPro" id="IPR022707">
    <property type="entry name" value="Mot1_central_dom"/>
</dbReference>
<evidence type="ECO:0000256" key="9">
    <source>
        <dbReference type="ARBA" id="ARBA00023125"/>
    </source>
</evidence>
<dbReference type="GO" id="GO:0017025">
    <property type="term" value="F:TBP-class protein binding"/>
    <property type="evidence" value="ECO:0007669"/>
    <property type="project" value="InterPro"/>
</dbReference>
<name>A0A9P9FK44_9HYPO</name>
<comment type="caution">
    <text evidence="20">The sequence shown here is derived from an EMBL/GenBank/DDBJ whole genome shotgun (WGS) entry which is preliminary data.</text>
</comment>
<keyword evidence="21" id="KW-1185">Reference proteome</keyword>
<evidence type="ECO:0000259" key="19">
    <source>
        <dbReference type="PROSITE" id="PS51194"/>
    </source>
</evidence>
<dbReference type="InterPro" id="IPR038718">
    <property type="entry name" value="SNF2-like_sf"/>
</dbReference>
<dbReference type="GO" id="GO:0016887">
    <property type="term" value="F:ATP hydrolysis activity"/>
    <property type="evidence" value="ECO:0007669"/>
    <property type="project" value="InterPro"/>
</dbReference>
<keyword evidence="8" id="KW-0805">Transcription regulation</keyword>
<dbReference type="PANTHER" id="PTHR36498:SF1">
    <property type="entry name" value="TATA-BINDING PROTEIN-ASSOCIATED FACTOR 172"/>
    <property type="match status" value="1"/>
</dbReference>
<accession>A0A9P9FK44</accession>
<dbReference type="InterPro" id="IPR001650">
    <property type="entry name" value="Helicase_C-like"/>
</dbReference>
<dbReference type="Gene3D" id="1.25.10.10">
    <property type="entry name" value="Leucine-rich Repeat Variant"/>
    <property type="match status" value="2"/>
</dbReference>
<dbReference type="SMART" id="SM00487">
    <property type="entry name" value="DEXDc"/>
    <property type="match status" value="1"/>
</dbReference>
<dbReference type="FunFam" id="3.40.50.300:FF:000428">
    <property type="entry name" value="TATA-binding protein-associated factor 172"/>
    <property type="match status" value="1"/>
</dbReference>
<dbReference type="Pfam" id="PF00271">
    <property type="entry name" value="Helicase_C"/>
    <property type="match status" value="1"/>
</dbReference>
<dbReference type="SMART" id="SM00490">
    <property type="entry name" value="HELICc"/>
    <property type="match status" value="1"/>
</dbReference>
<keyword evidence="4" id="KW-0547">Nucleotide-binding</keyword>
<dbReference type="OrthoDB" id="10252227at2759"/>
<feature type="region of interest" description="Disordered" evidence="17">
    <location>
        <begin position="714"/>
        <end position="751"/>
    </location>
</feature>
<evidence type="ECO:0000313" key="20">
    <source>
        <dbReference type="EMBL" id="KAH7162545.1"/>
    </source>
</evidence>
<comment type="subunit">
    <text evidence="13">Forms the NCT transcriptional regulatory complex with nctA and nctB.</text>
</comment>
<dbReference type="SUPFAM" id="SSF48371">
    <property type="entry name" value="ARM repeat"/>
    <property type="match status" value="1"/>
</dbReference>
<evidence type="ECO:0000256" key="16">
    <source>
        <dbReference type="ARBA" id="ARBA00081329"/>
    </source>
</evidence>
<keyword evidence="7" id="KW-0067">ATP-binding</keyword>
<evidence type="ECO:0000256" key="2">
    <source>
        <dbReference type="ARBA" id="ARBA00007025"/>
    </source>
</evidence>
<feature type="domain" description="Helicase C-terminal" evidence="19">
    <location>
        <begin position="1672"/>
        <end position="1823"/>
    </location>
</feature>
<comment type="subcellular location">
    <subcellularLocation>
        <location evidence="1">Nucleus</location>
    </subcellularLocation>
</comment>
<feature type="domain" description="Helicase ATP-binding" evidence="18">
    <location>
        <begin position="1327"/>
        <end position="1500"/>
    </location>
</feature>
<keyword evidence="10" id="KW-0804">Transcription</keyword>
<dbReference type="FunFam" id="1.25.10.10:FF:000445">
    <property type="entry name" value="Related to MOT1-transcriptional accessory protein"/>
    <property type="match status" value="1"/>
</dbReference>
<comment type="similarity">
    <text evidence="2">Belongs to the SNF2/RAD54 helicase family.</text>
</comment>
<evidence type="ECO:0000256" key="5">
    <source>
        <dbReference type="ARBA" id="ARBA00022801"/>
    </source>
</evidence>
<dbReference type="GO" id="GO:0003677">
    <property type="term" value="F:DNA binding"/>
    <property type="evidence" value="ECO:0007669"/>
    <property type="project" value="UniProtKB-KW"/>
</dbReference>
<dbReference type="InterPro" id="IPR044078">
    <property type="entry name" value="Mot1_ATP-bd"/>
</dbReference>
<dbReference type="CDD" id="cd18793">
    <property type="entry name" value="SF2_C_SNF"/>
    <property type="match status" value="1"/>
</dbReference>
<evidence type="ECO:0000256" key="3">
    <source>
        <dbReference type="ARBA" id="ARBA00022737"/>
    </source>
</evidence>
<protein>
    <recommendedName>
        <fullName evidence="14">TATA-binding protein-associated factor mot1</fullName>
    </recommendedName>
    <alternativeName>
        <fullName evidence="16">Modifier of transcription 1</fullName>
    </alternativeName>
    <alternativeName>
        <fullName evidence="15">NCT transcriptional regulatory complex subunit mot1</fullName>
    </alternativeName>
</protein>
<keyword evidence="6" id="KW-0347">Helicase</keyword>
<dbReference type="Pfam" id="PF12054">
    <property type="entry name" value="DUF3535"/>
    <property type="match status" value="1"/>
</dbReference>
<evidence type="ECO:0000256" key="1">
    <source>
        <dbReference type="ARBA" id="ARBA00004123"/>
    </source>
</evidence>
<dbReference type="GO" id="GO:0004386">
    <property type="term" value="F:helicase activity"/>
    <property type="evidence" value="ECO:0007669"/>
    <property type="project" value="UniProtKB-KW"/>
</dbReference>
<dbReference type="Pfam" id="PF00176">
    <property type="entry name" value="SNF2-rel_dom"/>
    <property type="match status" value="1"/>
</dbReference>
<dbReference type="GO" id="GO:0005634">
    <property type="term" value="C:nucleus"/>
    <property type="evidence" value="ECO:0007669"/>
    <property type="project" value="UniProtKB-SubCell"/>
</dbReference>
<feature type="region of interest" description="Disordered" evidence="17">
    <location>
        <begin position="67"/>
        <end position="121"/>
    </location>
</feature>
<feature type="region of interest" description="Disordered" evidence="17">
    <location>
        <begin position="187"/>
        <end position="228"/>
    </location>
</feature>
<evidence type="ECO:0000256" key="17">
    <source>
        <dbReference type="SAM" id="MobiDB-lite"/>
    </source>
</evidence>
<dbReference type="GO" id="GO:0005524">
    <property type="term" value="F:ATP binding"/>
    <property type="evidence" value="ECO:0007669"/>
    <property type="project" value="UniProtKB-KW"/>
</dbReference>
<evidence type="ECO:0000256" key="15">
    <source>
        <dbReference type="ARBA" id="ARBA00081280"/>
    </source>
</evidence>
<dbReference type="InterPro" id="IPR011989">
    <property type="entry name" value="ARM-like"/>
</dbReference>
<evidence type="ECO:0000256" key="10">
    <source>
        <dbReference type="ARBA" id="ARBA00023163"/>
    </source>
</evidence>
<dbReference type="InterPro" id="IPR027417">
    <property type="entry name" value="P-loop_NTPase"/>
</dbReference>
<feature type="compositionally biased region" description="Low complexity" evidence="17">
    <location>
        <begin position="216"/>
        <end position="228"/>
    </location>
</feature>
<dbReference type="Proteomes" id="UP000717696">
    <property type="component" value="Unassembled WGS sequence"/>
</dbReference>
<gene>
    <name evidence="20" type="ORF">B0J13DRAFT_536293</name>
</gene>
<dbReference type="InterPro" id="IPR016024">
    <property type="entry name" value="ARM-type_fold"/>
</dbReference>
<dbReference type="EMBL" id="JAGMUU010000001">
    <property type="protein sequence ID" value="KAH7162545.1"/>
    <property type="molecule type" value="Genomic_DNA"/>
</dbReference>
<dbReference type="FunFam" id="3.40.50.10810:FF:000009">
    <property type="entry name" value="B-TFIID TATA-box-binding protein-associated factor 1"/>
    <property type="match status" value="1"/>
</dbReference>
<dbReference type="SUPFAM" id="SSF52540">
    <property type="entry name" value="P-loop containing nucleoside triphosphate hydrolases"/>
    <property type="match status" value="2"/>
</dbReference>
<dbReference type="PROSITE" id="PS51194">
    <property type="entry name" value="HELICASE_CTER"/>
    <property type="match status" value="1"/>
</dbReference>
<evidence type="ECO:0000256" key="4">
    <source>
        <dbReference type="ARBA" id="ARBA00022741"/>
    </source>
</evidence>
<evidence type="ECO:0000256" key="13">
    <source>
        <dbReference type="ARBA" id="ARBA00064550"/>
    </source>
</evidence>
<dbReference type="InterPro" id="IPR000330">
    <property type="entry name" value="SNF2_N"/>
</dbReference>
<organism evidence="20 21">
    <name type="scientific">Dactylonectria estremocensis</name>
    <dbReference type="NCBI Taxonomy" id="1079267"/>
    <lineage>
        <taxon>Eukaryota</taxon>
        <taxon>Fungi</taxon>
        <taxon>Dikarya</taxon>
        <taxon>Ascomycota</taxon>
        <taxon>Pezizomycotina</taxon>
        <taxon>Sordariomycetes</taxon>
        <taxon>Hypocreomycetidae</taxon>
        <taxon>Hypocreales</taxon>
        <taxon>Nectriaceae</taxon>
        <taxon>Dactylonectria</taxon>
    </lineage>
</organism>
<dbReference type="InterPro" id="IPR049730">
    <property type="entry name" value="SNF2/RAD54-like_C"/>
</dbReference>
<dbReference type="Gene3D" id="3.40.50.300">
    <property type="entry name" value="P-loop containing nucleotide triphosphate hydrolases"/>
    <property type="match status" value="1"/>
</dbReference>
<evidence type="ECO:0000256" key="7">
    <source>
        <dbReference type="ARBA" id="ARBA00022840"/>
    </source>
</evidence>
<evidence type="ECO:0000256" key="14">
    <source>
        <dbReference type="ARBA" id="ARBA00073046"/>
    </source>
</evidence>
<comment type="function">
    <text evidence="12">Regulates transcription in association with TATA binding protein (TBP). Removes TBP from the TATA box via its C-terminal ATPase activity. Both transcription activation and repression require its ATPase activity. Part of the NCT transcriptional regulatory complex that acts as a key regulator of ergosterol biosynthesis and the azole exporter cdr1B. The NCT complex binds the promoters of genes linked to azole susceptibility, and especially represses the expression of cdr1B transporter.</text>
</comment>
<keyword evidence="9" id="KW-0238">DNA-binding</keyword>
<evidence type="ECO:0000256" key="12">
    <source>
        <dbReference type="ARBA" id="ARBA00053370"/>
    </source>
</evidence>
<keyword evidence="11" id="KW-0539">Nucleus</keyword>
<dbReference type="InterPro" id="IPR014001">
    <property type="entry name" value="Helicase_ATP-bd"/>
</dbReference>
<evidence type="ECO:0000256" key="11">
    <source>
        <dbReference type="ARBA" id="ARBA00023242"/>
    </source>
</evidence>
<evidence type="ECO:0000259" key="18">
    <source>
        <dbReference type="PROSITE" id="PS51192"/>
    </source>
</evidence>
<dbReference type="FunFam" id="1.25.10.10:FF:000508">
    <property type="entry name" value="Probable helicase mot1"/>
    <property type="match status" value="1"/>
</dbReference>
<evidence type="ECO:0000256" key="6">
    <source>
        <dbReference type="ARBA" id="ARBA00022806"/>
    </source>
</evidence>
<feature type="compositionally biased region" description="Basic and acidic residues" evidence="17">
    <location>
        <begin position="84"/>
        <end position="111"/>
    </location>
</feature>
<dbReference type="InterPro" id="IPR044972">
    <property type="entry name" value="Mot1"/>
</dbReference>
<keyword evidence="3" id="KW-0677">Repeat</keyword>
<reference evidence="20" key="1">
    <citation type="journal article" date="2021" name="Nat. Commun.">
        <title>Genetic determinants of endophytism in the Arabidopsis root mycobiome.</title>
        <authorList>
            <person name="Mesny F."/>
            <person name="Miyauchi S."/>
            <person name="Thiergart T."/>
            <person name="Pickel B."/>
            <person name="Atanasova L."/>
            <person name="Karlsson M."/>
            <person name="Huettel B."/>
            <person name="Barry K.W."/>
            <person name="Haridas S."/>
            <person name="Chen C."/>
            <person name="Bauer D."/>
            <person name="Andreopoulos W."/>
            <person name="Pangilinan J."/>
            <person name="LaButti K."/>
            <person name="Riley R."/>
            <person name="Lipzen A."/>
            <person name="Clum A."/>
            <person name="Drula E."/>
            <person name="Henrissat B."/>
            <person name="Kohler A."/>
            <person name="Grigoriev I.V."/>
            <person name="Martin F.M."/>
            <person name="Hacquard S."/>
        </authorList>
    </citation>
    <scope>NUCLEOTIDE SEQUENCE</scope>
    <source>
        <strain evidence="20">MPI-CAGE-AT-0021</strain>
    </source>
</reference>
<sequence length="1904" mass="211651">MASRLDRLVTILETGSTRLIRDTAVNQLADWQKQHPDEIFNLLSRVVPYLRHKEWETRRTAASAIGKIVDNAPLHDPNADDAPSEPKTEEPKTEEPKKEEATSENGHIKKEEDEEDKDSALPDDHFFKLELLDVEKILTYGRELLRGGGIEYNLASLDPQDRLAHQKKTLVGRLGLLGRKFEDEEMPFSGAEAPSKDAPDVSNGNGVSRTDGAGGPSQPSEESQLSSRQLNVLKRKRKREAMKASQGKASFGDLSVRRSLTSGSENLVADDSHTADAEAKKNGKVNDYFNLDRPADIDEDTKVVSEFKGPVIPIKSELEAEDTTDGSEWPYERLCDFLKVDIFDPSWETRHGAAMGLREVIRAHGGGAGRRHAKTRAENDALNRKWLDDLACRLCCVLMLDRFTDYSSDTSVAPIRETIGQSLGSVLKHLPSVSVYSTYKILYRMAMQDDLKLDRPVWAVCHGGMVGLRYVVAVRKDLLLKDGDMIDGVIRAVMKGLGDMDDDVRSVSAATLIPMAKEFVMMRPGKLDGLVNIIWESLSNLGDDLSASTGRIMDLLATLCGFPEVLEAMKTSAAQDEERSFTLLVPRLYPFLRHTITSVRIAVLKALLTFANLGDDTSQGWLNGRILRLIFQNILVERDKDALSMSMDLWAALVGSLAKNPAVLADEFAAHIDSMMQLTLHPIGVSRNPIPMNATLFQKPSGGTYSMPGVIHHVPRKLSSPDGSDRAPKRRRKSTKVDEVPTSSLTHDVDGHMMQGDVDLVGMDVLIRSRISAAKAMGLIMAAVPTPNLDDYDALLVPGLASAFSSTQLTACAVLDEYAKNCKTESDSARYLDNLQRIVVSERPAAYRDLVNFIQRVRTQCQQLLHFFRDHGKVSHSKLPTLPVVVQGEAEAGPSAFSIATAEKCVGDDYEKLKKAMSPGQRLIASQQLAEARDVTVQAIEEAKTVKAARDVRIKAAAACAMVALNVLPKKPSPLIKGIMDSVKTEESQILQIRSADTIARLVQLFTNKGRRGPADKVVSNLVKFSCVEVAETPEFPVHASKTDCVLSMQKEEDRVDHADAAKWAKEAKAARITRRGAKEALEILSKTYGAQLLETVPSLRAFMEEPLVKAFSGDLPDEAKDPEQNFGQEIIDAMSVLRTMTPTLDPTLHSFVMEMMPLIIKALHSELSVFRYMAAKCMATICSVISVEGMTALVEKVLPSINNPIDLNFRQGAIEVIYHLIAVMGDAILPYVIFLIVPVLGRMSDSDNEIRLIATTSFATLVKLVPLEAGIPDPPGLSEEMFKGRDRERTFIAQLLDPKKVETFSIPVAIKAELRSYQQEGVNWLHFLNKYHLHGILCDDMGLGKTLQTLCIVASDHHQRAEEYAKTQSPDVRRMPSLIVCPPTLSGHWQQEIRTYAPFLSVTAYVGPPVERKAMRDKLGETDIIITSYDVCRNDSDILDKHNWNYVVLDEGHLIKNPKAKITQAVKRLASNHRLILTGTPIQNNVLELWSLFDFLMPGFLGAEKVFLDRFAKPIAASRFSKASSKEQEAGALAIEALHKQVLPFLLRRLKEEVLNDLPPKILQNYYCDLSDLQKKLFEDFTKKQGKKIQAEAGREDKESKQHIFQALQYMRKLCNSPAMVMKPGNTLYDDTQRILQKQGTSIEDPRHAPKLTALRDLLVDCGIGVEGGDSTDPLYQPIKPHRALIFCQMKEMLDMVQNKVLKDLLPSVSHLRLDGSVEANKRQDIVNKFNSDPSYDVLLLTTSVGGLGLNLTGADTVIFVEHDWNPQKDLQAMDRAHRIGQKKVVNVYRLITRGTLEEKILSLQRFKIDVASTVVNQQNAGLSTMDTDQILDLFNLGDSGPSLISDKPQNSMEGREEDMVDLETGDVVQPGKKAWLDDLGELWDNKQYEESFDLDDFMKTMS</sequence>
<keyword evidence="5" id="KW-0378">Hydrolase</keyword>
<evidence type="ECO:0000313" key="21">
    <source>
        <dbReference type="Proteomes" id="UP000717696"/>
    </source>
</evidence>
<evidence type="ECO:0000256" key="8">
    <source>
        <dbReference type="ARBA" id="ARBA00023015"/>
    </source>
</evidence>
<dbReference type="PROSITE" id="PS51192">
    <property type="entry name" value="HELICASE_ATP_BIND_1"/>
    <property type="match status" value="1"/>
</dbReference>
<dbReference type="PANTHER" id="PTHR36498">
    <property type="entry name" value="TATA-BINDING PROTEIN-ASSOCIATED FACTOR 172"/>
    <property type="match status" value="1"/>
</dbReference>
<dbReference type="Gene3D" id="3.40.50.10810">
    <property type="entry name" value="Tandem AAA-ATPase domain"/>
    <property type="match status" value="1"/>
</dbReference>